<proteinExistence type="predicted"/>
<gene>
    <name evidence="1" type="ORF">A3A16_03795</name>
</gene>
<reference evidence="1 2" key="1">
    <citation type="journal article" date="2016" name="Nat. Commun.">
        <title>Thousands of microbial genomes shed light on interconnected biogeochemical processes in an aquifer system.</title>
        <authorList>
            <person name="Anantharaman K."/>
            <person name="Brown C.T."/>
            <person name="Hug L.A."/>
            <person name="Sharon I."/>
            <person name="Castelle C.J."/>
            <person name="Probst A.J."/>
            <person name="Thomas B.C."/>
            <person name="Singh A."/>
            <person name="Wilkins M.J."/>
            <person name="Karaoz U."/>
            <person name="Brodie E.L."/>
            <person name="Williams K.H."/>
            <person name="Hubbard S.S."/>
            <person name="Banfield J.F."/>
        </authorList>
    </citation>
    <scope>NUCLEOTIDE SEQUENCE [LARGE SCALE GENOMIC DNA]</scope>
</reference>
<evidence type="ECO:0000313" key="1">
    <source>
        <dbReference type="EMBL" id="OGY65711.1"/>
    </source>
</evidence>
<evidence type="ECO:0000313" key="2">
    <source>
        <dbReference type="Proteomes" id="UP000177942"/>
    </source>
</evidence>
<comment type="caution">
    <text evidence="1">The sequence shown here is derived from an EMBL/GenBank/DDBJ whole genome shotgun (WGS) entry which is preliminary data.</text>
</comment>
<sequence length="61" mass="6574">MRQNAILAFINEIAPQHQTSFTLYGVGLTSLICGQGIFFSHTDALAPAGTLLGKILTSFNY</sequence>
<organism evidence="1 2">
    <name type="scientific">Candidatus Harrisonbacteria bacterium RIFCSPLOWO2_01_FULL_44_18</name>
    <dbReference type="NCBI Taxonomy" id="1798407"/>
    <lineage>
        <taxon>Bacteria</taxon>
        <taxon>Candidatus Harrisoniibacteriota</taxon>
    </lineage>
</organism>
<dbReference type="Proteomes" id="UP000177942">
    <property type="component" value="Unassembled WGS sequence"/>
</dbReference>
<dbReference type="EMBL" id="MHJJ01000007">
    <property type="protein sequence ID" value="OGY65711.1"/>
    <property type="molecule type" value="Genomic_DNA"/>
</dbReference>
<name>A0A1G1ZMD1_9BACT</name>
<dbReference type="AlphaFoldDB" id="A0A1G1ZMD1"/>
<accession>A0A1G1ZMD1</accession>
<protein>
    <submittedName>
        <fullName evidence="1">Uncharacterized protein</fullName>
    </submittedName>
</protein>